<keyword evidence="6" id="KW-1185">Reference proteome</keyword>
<comment type="caution">
    <text evidence="5">The sequence shown here is derived from an EMBL/GenBank/DDBJ whole genome shotgun (WGS) entry which is preliminary data.</text>
</comment>
<dbReference type="OMA" id="IVNILTC"/>
<name>A0A3E2HCH7_SCYLI</name>
<dbReference type="GO" id="GO:0019205">
    <property type="term" value="F:nucleobase-containing compound kinase activity"/>
    <property type="evidence" value="ECO:0007669"/>
    <property type="project" value="InterPro"/>
</dbReference>
<evidence type="ECO:0008006" key="7">
    <source>
        <dbReference type="Google" id="ProtNLM"/>
    </source>
</evidence>
<dbReference type="Proteomes" id="UP000258309">
    <property type="component" value="Unassembled WGS sequence"/>
</dbReference>
<dbReference type="OrthoDB" id="442176at2759"/>
<evidence type="ECO:0000256" key="4">
    <source>
        <dbReference type="RuleBase" id="RU003330"/>
    </source>
</evidence>
<dbReference type="GO" id="GO:0006139">
    <property type="term" value="P:nucleobase-containing compound metabolic process"/>
    <property type="evidence" value="ECO:0007669"/>
    <property type="project" value="InterPro"/>
</dbReference>
<dbReference type="Gene3D" id="3.40.50.300">
    <property type="entry name" value="P-loop containing nucleotide triphosphate hydrolases"/>
    <property type="match status" value="1"/>
</dbReference>
<feature type="non-terminal residue" evidence="5">
    <location>
        <position position="1"/>
    </location>
</feature>
<dbReference type="InterPro" id="IPR033690">
    <property type="entry name" value="Adenylat_kinase_CS"/>
</dbReference>
<evidence type="ECO:0000256" key="1">
    <source>
        <dbReference type="ARBA" id="ARBA00022679"/>
    </source>
</evidence>
<keyword evidence="1 4" id="KW-0808">Transferase</keyword>
<dbReference type="InterPro" id="IPR027417">
    <property type="entry name" value="P-loop_NTPase"/>
</dbReference>
<comment type="similarity">
    <text evidence="4">Belongs to the adenylate kinase family.</text>
</comment>
<dbReference type="PROSITE" id="PS00113">
    <property type="entry name" value="ADENYLATE_KINASE"/>
    <property type="match status" value="1"/>
</dbReference>
<evidence type="ECO:0000256" key="3">
    <source>
        <dbReference type="ARBA" id="ARBA00022777"/>
    </source>
</evidence>
<evidence type="ECO:0000256" key="2">
    <source>
        <dbReference type="ARBA" id="ARBA00022741"/>
    </source>
</evidence>
<gene>
    <name evidence="5" type="ORF">B7463_g5284</name>
</gene>
<dbReference type="EMBL" id="NCSJ02000085">
    <property type="protein sequence ID" value="RFU31047.1"/>
    <property type="molecule type" value="Genomic_DNA"/>
</dbReference>
<keyword evidence="2" id="KW-0547">Nucleotide-binding</keyword>
<evidence type="ECO:0000313" key="5">
    <source>
        <dbReference type="EMBL" id="RFU31047.1"/>
    </source>
</evidence>
<dbReference type="STRING" id="5539.A0A3E2HCH7"/>
<dbReference type="Pfam" id="PF00406">
    <property type="entry name" value="ADK"/>
    <property type="match status" value="1"/>
</dbReference>
<protein>
    <recommendedName>
        <fullName evidence="7">Adenylate kinase</fullName>
    </recommendedName>
</protein>
<proteinExistence type="inferred from homology"/>
<dbReference type="InterPro" id="IPR000850">
    <property type="entry name" value="Adenylat/UMP-CMP_kin"/>
</dbReference>
<organism evidence="5 6">
    <name type="scientific">Scytalidium lignicola</name>
    <name type="common">Hyphomycete</name>
    <dbReference type="NCBI Taxonomy" id="5539"/>
    <lineage>
        <taxon>Eukaryota</taxon>
        <taxon>Fungi</taxon>
        <taxon>Dikarya</taxon>
        <taxon>Ascomycota</taxon>
        <taxon>Pezizomycotina</taxon>
        <taxon>Leotiomycetes</taxon>
        <taxon>Leotiomycetes incertae sedis</taxon>
        <taxon>Scytalidium</taxon>
    </lineage>
</organism>
<sequence>MEQSNIPVLPLNRALLIYVIGCPGSGKGTLCKLLARDYVCRHISVGDLLRTLKDDQDYQNVKVKDCIETGKLLPTTTIVNILTCVIRKELGSYQAIIVDGFPRRLDQGIAAEDQASAP</sequence>
<dbReference type="PANTHER" id="PTHR23359">
    <property type="entry name" value="NUCLEOTIDE KINASE"/>
    <property type="match status" value="1"/>
</dbReference>
<evidence type="ECO:0000313" key="6">
    <source>
        <dbReference type="Proteomes" id="UP000258309"/>
    </source>
</evidence>
<dbReference type="SUPFAM" id="SSF52540">
    <property type="entry name" value="P-loop containing nucleoside triphosphate hydrolases"/>
    <property type="match status" value="1"/>
</dbReference>
<dbReference type="GO" id="GO:0005524">
    <property type="term" value="F:ATP binding"/>
    <property type="evidence" value="ECO:0007669"/>
    <property type="project" value="InterPro"/>
</dbReference>
<feature type="non-terminal residue" evidence="5">
    <location>
        <position position="118"/>
    </location>
</feature>
<dbReference type="AlphaFoldDB" id="A0A3E2HCH7"/>
<keyword evidence="3 4" id="KW-0418">Kinase</keyword>
<reference evidence="5 6" key="1">
    <citation type="submission" date="2018-05" db="EMBL/GenBank/DDBJ databases">
        <title>Draft genome sequence of Scytalidium lignicola DSM 105466, a ubiquitous saprotrophic fungus.</title>
        <authorList>
            <person name="Buettner E."/>
            <person name="Gebauer A.M."/>
            <person name="Hofrichter M."/>
            <person name="Liers C."/>
            <person name="Kellner H."/>
        </authorList>
    </citation>
    <scope>NUCLEOTIDE SEQUENCE [LARGE SCALE GENOMIC DNA]</scope>
    <source>
        <strain evidence="5 6">DSM 105466</strain>
    </source>
</reference>
<accession>A0A3E2HCH7</accession>
<dbReference type="PRINTS" id="PR00094">
    <property type="entry name" value="ADENYLTKNASE"/>
</dbReference>